<dbReference type="InterPro" id="IPR002104">
    <property type="entry name" value="Integrase_catalytic"/>
</dbReference>
<dbReference type="Gene3D" id="1.10.150.130">
    <property type="match status" value="1"/>
</dbReference>
<evidence type="ECO:0000313" key="6">
    <source>
        <dbReference type="EMBL" id="SCW73354.1"/>
    </source>
</evidence>
<dbReference type="Gene3D" id="1.10.443.10">
    <property type="entry name" value="Intergrase catalytic core"/>
    <property type="match status" value="1"/>
</dbReference>
<keyword evidence="3" id="KW-0238">DNA-binding</keyword>
<accession>A0A1G4SVV9</accession>
<dbReference type="Pfam" id="PF00589">
    <property type="entry name" value="Phage_integrase"/>
    <property type="match status" value="1"/>
</dbReference>
<name>A0A1G4SVV9_9CAUL</name>
<dbReference type="STRING" id="260084.SAMN02927928_3046"/>
<dbReference type="InterPro" id="IPR038488">
    <property type="entry name" value="Integrase_DNA-bd_sf"/>
</dbReference>
<gene>
    <name evidence="6" type="ORF">SAMN02927928_3046</name>
</gene>
<dbReference type="GO" id="GO:0015074">
    <property type="term" value="P:DNA integration"/>
    <property type="evidence" value="ECO:0007669"/>
    <property type="project" value="UniProtKB-KW"/>
</dbReference>
<dbReference type="EMBL" id="FMTS01000005">
    <property type="protein sequence ID" value="SCW73354.1"/>
    <property type="molecule type" value="Genomic_DNA"/>
</dbReference>
<proteinExistence type="inferred from homology"/>
<evidence type="ECO:0000313" key="7">
    <source>
        <dbReference type="Proteomes" id="UP000199150"/>
    </source>
</evidence>
<dbReference type="Pfam" id="PF13356">
    <property type="entry name" value="Arm-DNA-bind_3"/>
    <property type="match status" value="1"/>
</dbReference>
<keyword evidence="4" id="KW-0233">DNA recombination</keyword>
<keyword evidence="7" id="KW-1185">Reference proteome</keyword>
<dbReference type="Proteomes" id="UP000199150">
    <property type="component" value="Unassembled WGS sequence"/>
</dbReference>
<reference evidence="7" key="1">
    <citation type="submission" date="2016-10" db="EMBL/GenBank/DDBJ databases">
        <authorList>
            <person name="Varghese N."/>
            <person name="Submissions S."/>
        </authorList>
    </citation>
    <scope>NUCLEOTIDE SEQUENCE [LARGE SCALE GENOMIC DNA]</scope>
    <source>
        <strain evidence="7">CGMCC 1.3431</strain>
    </source>
</reference>
<dbReference type="RefSeq" id="WP_090649706.1">
    <property type="nucleotide sequence ID" value="NZ_CBCRYE010000008.1"/>
</dbReference>
<evidence type="ECO:0000259" key="5">
    <source>
        <dbReference type="PROSITE" id="PS51898"/>
    </source>
</evidence>
<comment type="similarity">
    <text evidence="1">Belongs to the 'phage' integrase family.</text>
</comment>
<dbReference type="PROSITE" id="PS51898">
    <property type="entry name" value="TYR_RECOMBINASE"/>
    <property type="match status" value="1"/>
</dbReference>
<dbReference type="InterPro" id="IPR013762">
    <property type="entry name" value="Integrase-like_cat_sf"/>
</dbReference>
<dbReference type="GO" id="GO:0006310">
    <property type="term" value="P:DNA recombination"/>
    <property type="evidence" value="ECO:0007669"/>
    <property type="project" value="UniProtKB-KW"/>
</dbReference>
<keyword evidence="2" id="KW-0229">DNA integration</keyword>
<dbReference type="AlphaFoldDB" id="A0A1G4SVV9"/>
<dbReference type="PANTHER" id="PTHR30629:SF2">
    <property type="entry name" value="PROPHAGE INTEGRASE INTS-RELATED"/>
    <property type="match status" value="1"/>
</dbReference>
<feature type="domain" description="Tyr recombinase" evidence="5">
    <location>
        <begin position="203"/>
        <end position="371"/>
    </location>
</feature>
<dbReference type="GO" id="GO:0003677">
    <property type="term" value="F:DNA binding"/>
    <property type="evidence" value="ECO:0007669"/>
    <property type="project" value="UniProtKB-KW"/>
</dbReference>
<dbReference type="PANTHER" id="PTHR30629">
    <property type="entry name" value="PROPHAGE INTEGRASE"/>
    <property type="match status" value="1"/>
</dbReference>
<dbReference type="InterPro" id="IPR050808">
    <property type="entry name" value="Phage_Integrase"/>
</dbReference>
<evidence type="ECO:0000256" key="2">
    <source>
        <dbReference type="ARBA" id="ARBA00022908"/>
    </source>
</evidence>
<dbReference type="Gene3D" id="3.30.160.390">
    <property type="entry name" value="Integrase, DNA-binding domain"/>
    <property type="match status" value="1"/>
</dbReference>
<dbReference type="SUPFAM" id="SSF56349">
    <property type="entry name" value="DNA breaking-rejoining enzymes"/>
    <property type="match status" value="1"/>
</dbReference>
<dbReference type="OrthoDB" id="7615137at2"/>
<dbReference type="InterPro" id="IPR011010">
    <property type="entry name" value="DNA_brk_join_enz"/>
</dbReference>
<evidence type="ECO:0000256" key="1">
    <source>
        <dbReference type="ARBA" id="ARBA00008857"/>
    </source>
</evidence>
<organism evidence="6 7">
    <name type="scientific">Asticcacaulis taihuensis</name>
    <dbReference type="NCBI Taxonomy" id="260084"/>
    <lineage>
        <taxon>Bacteria</taxon>
        <taxon>Pseudomonadati</taxon>
        <taxon>Pseudomonadota</taxon>
        <taxon>Alphaproteobacteria</taxon>
        <taxon>Caulobacterales</taxon>
        <taxon>Caulobacteraceae</taxon>
        <taxon>Asticcacaulis</taxon>
    </lineage>
</organism>
<dbReference type="InterPro" id="IPR010998">
    <property type="entry name" value="Integrase_recombinase_N"/>
</dbReference>
<evidence type="ECO:0000256" key="3">
    <source>
        <dbReference type="ARBA" id="ARBA00023125"/>
    </source>
</evidence>
<sequence length="384" mass="44187">MPAIRLTKRSIDAIESPASGQILYRDSDLIGFGLRVGTKTKVFYAEAQVKRRTIRVTIGKYGTTTPEVARKRAMEILSEMANGNDPRSEEITGADLTVKGAFDEFFNRRPLAKSSQFNYERTVRVYLKDWADKPIIEISRRMVLDRHKWLSDKNGAYTANTVMRHLRSVYNFTAAAYDDIPPNPVSILTQARAWNKERRRRSVIPVHGLPDWWQAVHEEDDSVRDFLIVALLTGMRRSEIARLRWDCIDLDGRILTVPRTKNGDPLQLPLSTYLYELLLSRRDQMPDEEWVFPGDGVTGHLVETKRFYNRVKERCGIAFTLHDLRRTFVTVAESMDVPHYALKRLLNHRSDGDVTGGYIIMDVERLRKPVEKVAQQILELVGGR</sequence>
<dbReference type="InterPro" id="IPR025166">
    <property type="entry name" value="Integrase_DNA_bind_dom"/>
</dbReference>
<protein>
    <submittedName>
        <fullName evidence="6">Site-specific recombinase XerD</fullName>
    </submittedName>
</protein>
<evidence type="ECO:0000256" key="4">
    <source>
        <dbReference type="ARBA" id="ARBA00023172"/>
    </source>
</evidence>